<dbReference type="InterPro" id="IPR036705">
    <property type="entry name" value="Ribosyl_crysJ1_sf"/>
</dbReference>
<dbReference type="Pfam" id="PF03747">
    <property type="entry name" value="ADP_ribosyl_GH"/>
    <property type="match status" value="1"/>
</dbReference>
<gene>
    <name evidence="4" type="ORF">HELGO_WM14439</name>
</gene>
<feature type="binding site" evidence="3">
    <location>
        <position position="255"/>
    </location>
    <ligand>
        <name>Mg(2+)</name>
        <dbReference type="ChEBI" id="CHEBI:18420"/>
        <label>1</label>
    </ligand>
</feature>
<protein>
    <submittedName>
        <fullName evidence="4">ADP-ribosylglycohydrolase</fullName>
    </submittedName>
</protein>
<reference evidence="4" key="1">
    <citation type="submission" date="2020-01" db="EMBL/GenBank/DDBJ databases">
        <authorList>
            <person name="Meier V. D."/>
            <person name="Meier V D."/>
        </authorList>
    </citation>
    <scope>NUCLEOTIDE SEQUENCE</scope>
    <source>
        <strain evidence="4">HLG_WM_MAG_03</strain>
    </source>
</reference>
<dbReference type="GO" id="GO:0016787">
    <property type="term" value="F:hydrolase activity"/>
    <property type="evidence" value="ECO:0007669"/>
    <property type="project" value="UniProtKB-KW"/>
</dbReference>
<evidence type="ECO:0000313" key="4">
    <source>
        <dbReference type="EMBL" id="CAA6806216.1"/>
    </source>
</evidence>
<evidence type="ECO:0000256" key="2">
    <source>
        <dbReference type="ARBA" id="ARBA00022801"/>
    </source>
</evidence>
<name>A0A6S6SLW0_9BACT</name>
<comment type="similarity">
    <text evidence="1">Belongs to the ADP-ribosylglycohydrolase family.</text>
</comment>
<keyword evidence="2 4" id="KW-0378">Hydrolase</keyword>
<dbReference type="InterPro" id="IPR005502">
    <property type="entry name" value="Ribosyl_crysJ1"/>
</dbReference>
<keyword evidence="3" id="KW-0460">Magnesium</keyword>
<organism evidence="4">
    <name type="scientific">uncultured Sulfurovum sp</name>
    <dbReference type="NCBI Taxonomy" id="269237"/>
    <lineage>
        <taxon>Bacteria</taxon>
        <taxon>Pseudomonadati</taxon>
        <taxon>Campylobacterota</taxon>
        <taxon>Epsilonproteobacteria</taxon>
        <taxon>Campylobacterales</taxon>
        <taxon>Sulfurovaceae</taxon>
        <taxon>Sulfurovum</taxon>
        <taxon>environmental samples</taxon>
    </lineage>
</organism>
<dbReference type="AlphaFoldDB" id="A0A6S6SLW0"/>
<evidence type="ECO:0000256" key="1">
    <source>
        <dbReference type="ARBA" id="ARBA00010702"/>
    </source>
</evidence>
<accession>A0A6S6SLW0</accession>
<feature type="binding site" evidence="3">
    <location>
        <position position="59"/>
    </location>
    <ligand>
        <name>Mg(2+)</name>
        <dbReference type="ChEBI" id="CHEBI:18420"/>
        <label>1</label>
    </ligand>
</feature>
<sequence>MKTDKLKGLIWCSLLGDAYSLGGHWIYDQEQLANSTLNFNGLNDPLSNYHSTKKAGDFTHYGDQTVWLLEHLQETKSYDPFDYASYWQKSMSNYNGYKDGASEASLKNLNDGKSFMGCGSDSTDLSIVGRHSPLLFTLKNIDELLESIKLHNCLTHLSKETLDASKYIMEVTLAMIYDLDVEKTLKERSVFYGDMVEEEVSKAFLLKNKPANEALQELGISCDVKGGLASTVYLLLNYHNDFTALLKANLLAGGDSASRAMVAGMVVGAKYGFEATKPAWIKELNQYEKLSELIN</sequence>
<dbReference type="SUPFAM" id="SSF101478">
    <property type="entry name" value="ADP-ribosylglycohydrolase"/>
    <property type="match status" value="1"/>
</dbReference>
<evidence type="ECO:0000256" key="3">
    <source>
        <dbReference type="PIRSR" id="PIRSR605502-1"/>
    </source>
</evidence>
<dbReference type="PANTHER" id="PTHR16222:SF24">
    <property type="entry name" value="ADP-RIBOSYLHYDROLASE ARH3"/>
    <property type="match status" value="1"/>
</dbReference>
<dbReference type="GO" id="GO:0046872">
    <property type="term" value="F:metal ion binding"/>
    <property type="evidence" value="ECO:0007669"/>
    <property type="project" value="UniProtKB-KW"/>
</dbReference>
<dbReference type="EMBL" id="CACVAR010000149">
    <property type="protein sequence ID" value="CAA6806216.1"/>
    <property type="molecule type" value="Genomic_DNA"/>
</dbReference>
<dbReference type="PANTHER" id="PTHR16222">
    <property type="entry name" value="ADP-RIBOSYLGLYCOHYDROLASE"/>
    <property type="match status" value="1"/>
</dbReference>
<proteinExistence type="inferred from homology"/>
<dbReference type="InterPro" id="IPR050792">
    <property type="entry name" value="ADP-ribosylglycohydrolase"/>
</dbReference>
<comment type="cofactor">
    <cofactor evidence="3">
        <name>Mg(2+)</name>
        <dbReference type="ChEBI" id="CHEBI:18420"/>
    </cofactor>
    <text evidence="3">Binds 2 magnesium ions per subunit.</text>
</comment>
<keyword evidence="3" id="KW-0479">Metal-binding</keyword>
<feature type="binding site" evidence="3">
    <location>
        <position position="258"/>
    </location>
    <ligand>
        <name>Mg(2+)</name>
        <dbReference type="ChEBI" id="CHEBI:18420"/>
        <label>1</label>
    </ligand>
</feature>
<dbReference type="Gene3D" id="1.10.4080.10">
    <property type="entry name" value="ADP-ribosylation/Crystallin J1"/>
    <property type="match status" value="1"/>
</dbReference>